<dbReference type="Proteomes" id="UP000265200">
    <property type="component" value="Chromosome 22"/>
</dbReference>
<feature type="compositionally biased region" description="Basic and acidic residues" evidence="3">
    <location>
        <begin position="188"/>
        <end position="200"/>
    </location>
</feature>
<feature type="compositionally biased region" description="Polar residues" evidence="3">
    <location>
        <begin position="455"/>
        <end position="468"/>
    </location>
</feature>
<feature type="compositionally biased region" description="Basic and acidic residues" evidence="3">
    <location>
        <begin position="291"/>
        <end position="307"/>
    </location>
</feature>
<feature type="compositionally biased region" description="Polar residues" evidence="3">
    <location>
        <begin position="201"/>
        <end position="221"/>
    </location>
</feature>
<reference evidence="4" key="4">
    <citation type="submission" date="2025-09" db="UniProtKB">
        <authorList>
            <consortium name="Ensembl"/>
        </authorList>
    </citation>
    <scope>IDENTIFICATION</scope>
    <source>
        <strain evidence="4">HSOK</strain>
    </source>
</reference>
<dbReference type="InterPro" id="IPR029336">
    <property type="entry name" value="DUF4594"/>
</dbReference>
<keyword evidence="2" id="KW-0175">Coiled coil</keyword>
<feature type="compositionally biased region" description="Basic and acidic residues" evidence="3">
    <location>
        <begin position="408"/>
        <end position="419"/>
    </location>
</feature>
<evidence type="ECO:0000313" key="5">
    <source>
        <dbReference type="Proteomes" id="UP000265200"/>
    </source>
</evidence>
<dbReference type="Pfam" id="PF15266">
    <property type="entry name" value="DUF4594"/>
    <property type="match status" value="1"/>
</dbReference>
<sequence length="555" mass="61811">MERPTTDDMKPKRDQERDLELDKKIEALRRKNEALMKRYKEVEEDRKKAEKEGMALQSRNGKADDLTITISKSTSDSRVVVTKPSGSESPAVQGQQGAEPVRGGATPTQAAELGQTRQLTVTMAGKKGKRVVREKPEKTSSDSADIRNPTEDGQTRRVESARRRKQLPPATNKRDAAAAAAAAAQAEAKQEQRESEELNNRSEQCQDPENQQGGSDLNIPTSREEHEEYLRWKREREQIDKERVARHKNAKGQWRRAWDMDKTENMFSGKSLADGDWGASCRGGRNPRRKAGSDSRGHEKRGKDKTAKNVLVMSSKAKGKDRLTGRARRWQPNEDGENPQTTDTTLEEFLEELDALTKADGDEPKDLDLRAKMSPEPQSPPLERFLTDSMKECSPAQAKPEVSFPWGSEKRVRFLEELIQKPPVKQKTMSKESGSSESRGSANASSPKKSRPEGQRSQLCVCQNNEAGPSSPPVPRHQSPDTEHTKNESKPGEKAKAALHEGSIQPVERTAHNISNTNTEERIDSGLSVLSKESGESHPTHTTSSDKAREHGKIV</sequence>
<name>A0A3P9I9N7_ORYLA</name>
<proteinExistence type="predicted"/>
<protein>
    <recommendedName>
        <fullName evidence="6">Coiled-coil domain containing 9B</fullName>
    </recommendedName>
</protein>
<dbReference type="Ensembl" id="ENSORLT00015024820.1">
    <property type="protein sequence ID" value="ENSORLP00015016594.1"/>
    <property type="gene ID" value="ENSORLG00015017557.1"/>
</dbReference>
<feature type="compositionally biased region" description="Basic and acidic residues" evidence="3">
    <location>
        <begin position="222"/>
        <end position="243"/>
    </location>
</feature>
<evidence type="ECO:0008006" key="6">
    <source>
        <dbReference type="Google" id="ProtNLM"/>
    </source>
</evidence>
<feature type="compositionally biased region" description="Basic and acidic residues" evidence="3">
    <location>
        <begin position="131"/>
        <end position="161"/>
    </location>
</feature>
<feature type="compositionally biased region" description="Polar residues" evidence="3">
    <location>
        <begin position="84"/>
        <end position="96"/>
    </location>
</feature>
<dbReference type="PANTHER" id="PTHR15635:SF10">
    <property type="entry name" value="COILED-COIL DOMAIN-CONTAINING PROTEIN 9B"/>
    <property type="match status" value="1"/>
</dbReference>
<evidence type="ECO:0000313" key="4">
    <source>
        <dbReference type="Ensembl" id="ENSORLP00015016594.1"/>
    </source>
</evidence>
<reference evidence="4" key="3">
    <citation type="submission" date="2025-08" db="UniProtKB">
        <authorList>
            <consortium name="Ensembl"/>
        </authorList>
    </citation>
    <scope>IDENTIFICATION</scope>
    <source>
        <strain evidence="4">HSOK</strain>
    </source>
</reference>
<feature type="region of interest" description="Disordered" evidence="3">
    <location>
        <begin position="41"/>
        <end position="555"/>
    </location>
</feature>
<evidence type="ECO:0000256" key="2">
    <source>
        <dbReference type="ARBA" id="ARBA00023054"/>
    </source>
</evidence>
<feature type="compositionally biased region" description="Basic residues" evidence="3">
    <location>
        <begin position="244"/>
        <end position="254"/>
    </location>
</feature>
<feature type="compositionally biased region" description="Basic and acidic residues" evidence="3">
    <location>
        <begin position="533"/>
        <end position="555"/>
    </location>
</feature>
<keyword evidence="1" id="KW-0597">Phosphoprotein</keyword>
<accession>A0A3P9I9N7</accession>
<feature type="region of interest" description="Disordered" evidence="3">
    <location>
        <begin position="1"/>
        <end position="20"/>
    </location>
</feature>
<feature type="compositionally biased region" description="Basic and acidic residues" evidence="3">
    <location>
        <begin position="478"/>
        <end position="499"/>
    </location>
</feature>
<feature type="compositionally biased region" description="Acidic residues" evidence="3">
    <location>
        <begin position="345"/>
        <end position="354"/>
    </location>
</feature>
<feature type="compositionally biased region" description="Basic and acidic residues" evidence="3">
    <location>
        <begin position="355"/>
        <end position="373"/>
    </location>
</feature>
<reference key="1">
    <citation type="journal article" date="2007" name="Nature">
        <title>The medaka draft genome and insights into vertebrate genome evolution.</title>
        <authorList>
            <person name="Kasahara M."/>
            <person name="Naruse K."/>
            <person name="Sasaki S."/>
            <person name="Nakatani Y."/>
            <person name="Qu W."/>
            <person name="Ahsan B."/>
            <person name="Yamada T."/>
            <person name="Nagayasu Y."/>
            <person name="Doi K."/>
            <person name="Kasai Y."/>
            <person name="Jindo T."/>
            <person name="Kobayashi D."/>
            <person name="Shimada A."/>
            <person name="Toyoda A."/>
            <person name="Kuroki Y."/>
            <person name="Fujiyama A."/>
            <person name="Sasaki T."/>
            <person name="Shimizu A."/>
            <person name="Asakawa S."/>
            <person name="Shimizu N."/>
            <person name="Hashimoto S."/>
            <person name="Yang J."/>
            <person name="Lee Y."/>
            <person name="Matsushima K."/>
            <person name="Sugano S."/>
            <person name="Sakaizumi M."/>
            <person name="Narita T."/>
            <person name="Ohishi K."/>
            <person name="Haga S."/>
            <person name="Ohta F."/>
            <person name="Nomoto H."/>
            <person name="Nogata K."/>
            <person name="Morishita T."/>
            <person name="Endo T."/>
            <person name="Shin-I T."/>
            <person name="Takeda H."/>
            <person name="Morishita S."/>
            <person name="Kohara Y."/>
        </authorList>
    </citation>
    <scope>NUCLEOTIDE SEQUENCE [LARGE SCALE GENOMIC DNA]</scope>
    <source>
        <strain>Hd-rR</strain>
    </source>
</reference>
<reference evidence="4 5" key="2">
    <citation type="submission" date="2017-04" db="EMBL/GenBank/DDBJ databases">
        <title>CpG methylation of centromeres and impact of large insertions on vertebrate speciation.</title>
        <authorList>
            <person name="Ichikawa K."/>
            <person name="Yoshimura J."/>
            <person name="Morishita S."/>
        </authorList>
    </citation>
    <scope>NUCLEOTIDE SEQUENCE</scope>
    <source>
        <strain evidence="4 5">HSOK</strain>
    </source>
</reference>
<organism evidence="4 5">
    <name type="scientific">Oryzias latipes</name>
    <name type="common">Japanese rice fish</name>
    <name type="synonym">Japanese killifish</name>
    <dbReference type="NCBI Taxonomy" id="8090"/>
    <lineage>
        <taxon>Eukaryota</taxon>
        <taxon>Metazoa</taxon>
        <taxon>Chordata</taxon>
        <taxon>Craniata</taxon>
        <taxon>Vertebrata</taxon>
        <taxon>Euteleostomi</taxon>
        <taxon>Actinopterygii</taxon>
        <taxon>Neopterygii</taxon>
        <taxon>Teleostei</taxon>
        <taxon>Neoteleostei</taxon>
        <taxon>Acanthomorphata</taxon>
        <taxon>Ovalentaria</taxon>
        <taxon>Atherinomorphae</taxon>
        <taxon>Beloniformes</taxon>
        <taxon>Adrianichthyidae</taxon>
        <taxon>Oryziinae</taxon>
        <taxon>Oryzias</taxon>
    </lineage>
</organism>
<feature type="compositionally biased region" description="Basic and acidic residues" evidence="3">
    <location>
        <begin position="41"/>
        <end position="53"/>
    </location>
</feature>
<feature type="compositionally biased region" description="Polar residues" evidence="3">
    <location>
        <begin position="68"/>
        <end position="77"/>
    </location>
</feature>
<dbReference type="PANTHER" id="PTHR15635">
    <property type="entry name" value="COILED-COIL DOMAIN CONTAINING PROTEIN 9"/>
    <property type="match status" value="1"/>
</dbReference>
<dbReference type="AlphaFoldDB" id="A0A3P9I9N7"/>
<evidence type="ECO:0000256" key="3">
    <source>
        <dbReference type="SAM" id="MobiDB-lite"/>
    </source>
</evidence>
<feature type="compositionally biased region" description="Low complexity" evidence="3">
    <location>
        <begin position="177"/>
        <end position="187"/>
    </location>
</feature>
<feature type="compositionally biased region" description="Low complexity" evidence="3">
    <location>
        <begin position="431"/>
        <end position="446"/>
    </location>
</feature>
<evidence type="ECO:0000256" key="1">
    <source>
        <dbReference type="ARBA" id="ARBA00022553"/>
    </source>
</evidence>